<feature type="domain" description="Tyr recombinase" evidence="3">
    <location>
        <begin position="160"/>
        <end position="318"/>
    </location>
</feature>
<evidence type="ECO:0000313" key="8">
    <source>
        <dbReference type="Proteomes" id="UP000245761"/>
    </source>
</evidence>
<dbReference type="SUPFAM" id="SSF56349">
    <property type="entry name" value="DNA breaking-rejoining enzymes"/>
    <property type="match status" value="1"/>
</dbReference>
<organism evidence="7 8">
    <name type="scientific">Escherichia coli</name>
    <dbReference type="NCBI Taxonomy" id="562"/>
    <lineage>
        <taxon>Bacteria</taxon>
        <taxon>Pseudomonadati</taxon>
        <taxon>Pseudomonadota</taxon>
        <taxon>Gammaproteobacteria</taxon>
        <taxon>Enterobacterales</taxon>
        <taxon>Enterobacteriaceae</taxon>
        <taxon>Escherichia</taxon>
    </lineage>
</organism>
<dbReference type="EMBL" id="CAUZHL010000001">
    <property type="protein sequence ID" value="CAK1207574.1"/>
    <property type="molecule type" value="Genomic_DNA"/>
</dbReference>
<evidence type="ECO:0000313" key="7">
    <source>
        <dbReference type="EMBL" id="PWH58525.1"/>
    </source>
</evidence>
<dbReference type="Proteomes" id="UP001190091">
    <property type="component" value="Unassembled WGS sequence"/>
</dbReference>
<evidence type="ECO:0000313" key="4">
    <source>
        <dbReference type="EMBL" id="CAK1207574.1"/>
    </source>
</evidence>
<dbReference type="InterPro" id="IPR011010">
    <property type="entry name" value="DNA_brk_join_enz"/>
</dbReference>
<name>A0A2U2V5G1_ECOLX</name>
<dbReference type="Pfam" id="PF00589">
    <property type="entry name" value="Phage_integrase"/>
    <property type="match status" value="1"/>
</dbReference>
<keyword evidence="2" id="KW-0233">DNA recombination</keyword>
<protein>
    <submittedName>
        <fullName evidence="4 7">Integrase</fullName>
    </submittedName>
</protein>
<dbReference type="GO" id="GO:0015074">
    <property type="term" value="P:DNA integration"/>
    <property type="evidence" value="ECO:0007669"/>
    <property type="project" value="UniProtKB-KW"/>
</dbReference>
<dbReference type="Proteomes" id="UP000245761">
    <property type="component" value="Unassembled WGS sequence"/>
</dbReference>
<proteinExistence type="predicted"/>
<sequence length="337" mass="38949">MSIKKLEDGRYFVDIRPDGSKGRRIRRKFEKKNLAVAFEREVLADRPSVDVFGNLLDKRYLSDFIATWWLLIGRHKDYANRRLNNLQCICLDMGDPMMYEIDERMVAEYRSRRLDQGVKASTINHDLFAFSAALKAMAEIGEYHGSNPVLSLPRLKEKTPEMAYLNHEEIGAFLSICKGSGDYYRMAVLLLSTGCRWNEAYQLMGEHIIGNKVVFNFTKNNKRRVVPVSDDVVRLVKHRKEGRLFRVSYKWFRLKLKVAKPNLPDGQAVHVLRHTFATHFMMNGGNIISLQKILGHADISQTMTYAHFSPDYLSDAVMHNPLCDMSIECPHFEEKGR</sequence>
<dbReference type="AlphaFoldDB" id="A0A2U2V5G1"/>
<dbReference type="InterPro" id="IPR050090">
    <property type="entry name" value="Tyrosine_recombinase_XerCD"/>
</dbReference>
<dbReference type="PROSITE" id="PS51898">
    <property type="entry name" value="TYR_RECOMBINASE"/>
    <property type="match status" value="1"/>
</dbReference>
<gene>
    <name evidence="7" type="ORF">DD762_20465</name>
    <name evidence="5" type="ORF">E6D34_23670</name>
    <name evidence="4" type="ORF">FGAF848_08240</name>
    <name evidence="6" type="ORF">QO046_23475</name>
</gene>
<dbReference type="EMBL" id="JASMQD010000001">
    <property type="protein sequence ID" value="MDK2697245.1"/>
    <property type="molecule type" value="Genomic_DNA"/>
</dbReference>
<accession>A0A2U2V5G1</accession>
<evidence type="ECO:0000256" key="2">
    <source>
        <dbReference type="ARBA" id="ARBA00023172"/>
    </source>
</evidence>
<dbReference type="InterPro" id="IPR057084">
    <property type="entry name" value="Int_N"/>
</dbReference>
<dbReference type="Proteomes" id="UP001223829">
    <property type="component" value="Unassembled WGS sequence"/>
</dbReference>
<dbReference type="EMBL" id="AASEBA010000073">
    <property type="protein sequence ID" value="EFC9752192.1"/>
    <property type="molecule type" value="Genomic_DNA"/>
</dbReference>
<dbReference type="Pfam" id="PF24624">
    <property type="entry name" value="Int_N"/>
    <property type="match status" value="1"/>
</dbReference>
<evidence type="ECO:0000256" key="1">
    <source>
        <dbReference type="ARBA" id="ARBA00022908"/>
    </source>
</evidence>
<dbReference type="PANTHER" id="PTHR30349:SF93">
    <property type="entry name" value="FELS-2 PROPHAGE PROTEIN"/>
    <property type="match status" value="1"/>
</dbReference>
<evidence type="ECO:0000313" key="5">
    <source>
        <dbReference type="EMBL" id="EFC9752192.1"/>
    </source>
</evidence>
<dbReference type="Proteomes" id="UP000532204">
    <property type="component" value="Unassembled WGS sequence"/>
</dbReference>
<reference evidence="5 9" key="2">
    <citation type="submission" date="2019-05" db="EMBL/GenBank/DDBJ databases">
        <authorList>
            <consortium name="NARMS: The National Antimicrobial Resistance Monitoring System"/>
        </authorList>
    </citation>
    <scope>NUCLEOTIDE SEQUENCE [LARGE SCALE GENOMIC DNA]</scope>
    <source>
        <strain evidence="5 9">CVM N18EC122</strain>
    </source>
</reference>
<reference evidence="6" key="3">
    <citation type="submission" date="2023-05" db="EMBL/GenBank/DDBJ databases">
        <title>Efficient inhibition of multidrug-resistant Escherichia coli by a new antibiotic combination.</title>
        <authorList>
            <person name="Lin T."/>
        </authorList>
    </citation>
    <scope>NUCLEOTIDE SEQUENCE</scope>
    <source>
        <strain evidence="6">YmmD45</strain>
    </source>
</reference>
<dbReference type="EMBL" id="QEMT01000043">
    <property type="protein sequence ID" value="PWH58525.1"/>
    <property type="molecule type" value="Genomic_DNA"/>
</dbReference>
<comment type="caution">
    <text evidence="7">The sequence shown here is derived from an EMBL/GenBank/DDBJ whole genome shotgun (WGS) entry which is preliminary data.</text>
</comment>
<dbReference type="PANTHER" id="PTHR30349">
    <property type="entry name" value="PHAGE INTEGRASE-RELATED"/>
    <property type="match status" value="1"/>
</dbReference>
<keyword evidence="1" id="KW-0229">DNA integration</keyword>
<dbReference type="RefSeq" id="WP_029399925.1">
    <property type="nucleotide sequence ID" value="NZ_CAJZON010000060.1"/>
</dbReference>
<dbReference type="CDD" id="cd00796">
    <property type="entry name" value="INT_Rci_Hp1_C"/>
    <property type="match status" value="1"/>
</dbReference>
<dbReference type="InterPro" id="IPR013762">
    <property type="entry name" value="Integrase-like_cat_sf"/>
</dbReference>
<evidence type="ECO:0000259" key="3">
    <source>
        <dbReference type="PROSITE" id="PS51898"/>
    </source>
</evidence>
<dbReference type="InterPro" id="IPR002104">
    <property type="entry name" value="Integrase_catalytic"/>
</dbReference>
<dbReference type="Gene3D" id="1.10.443.10">
    <property type="entry name" value="Intergrase catalytic core"/>
    <property type="match status" value="1"/>
</dbReference>
<evidence type="ECO:0000313" key="6">
    <source>
        <dbReference type="EMBL" id="MDK2697245.1"/>
    </source>
</evidence>
<reference evidence="7 8" key="1">
    <citation type="submission" date="2018-04" db="EMBL/GenBank/DDBJ databases">
        <title>Draft Genomic Sequencing Of Potential Extraintestinal Pathogenic Escherichia coli B8S56 Isolated from Retail Chicken Skin.</title>
        <authorList>
            <person name="Xu A."/>
            <person name="Tilman S."/>
            <person name="Wisser-Parker K."/>
            <person name="Scullen O.J."/>
            <person name="Sommers C."/>
        </authorList>
    </citation>
    <scope>NUCLEOTIDE SEQUENCE [LARGE SCALE GENOMIC DNA]</scope>
    <source>
        <strain evidence="7 8">B8S56</strain>
    </source>
</reference>
<dbReference type="GO" id="GO:0006310">
    <property type="term" value="P:DNA recombination"/>
    <property type="evidence" value="ECO:0007669"/>
    <property type="project" value="UniProtKB-KW"/>
</dbReference>
<dbReference type="GO" id="GO:0003677">
    <property type="term" value="F:DNA binding"/>
    <property type="evidence" value="ECO:0007669"/>
    <property type="project" value="InterPro"/>
</dbReference>
<evidence type="ECO:0000313" key="9">
    <source>
        <dbReference type="Proteomes" id="UP000532204"/>
    </source>
</evidence>
<reference evidence="4" key="4">
    <citation type="submission" date="2023-10" db="EMBL/GenBank/DDBJ databases">
        <authorList>
            <person name="Leclercq S."/>
        </authorList>
    </citation>
    <scope>NUCLEOTIDE SEQUENCE</scope>
    <source>
        <strain evidence="4">F848</strain>
    </source>
</reference>